<evidence type="ECO:0000256" key="1">
    <source>
        <dbReference type="SAM" id="MobiDB-lite"/>
    </source>
</evidence>
<proteinExistence type="predicted"/>
<feature type="domain" description="DUF397" evidence="2">
    <location>
        <begin position="10"/>
        <end position="66"/>
    </location>
</feature>
<dbReference type="RefSeq" id="WP_251488248.1">
    <property type="nucleotide sequence ID" value="NZ_CAJSLV010000048.1"/>
</dbReference>
<dbReference type="InterPro" id="IPR007278">
    <property type="entry name" value="DUF397"/>
</dbReference>
<evidence type="ECO:0000313" key="4">
    <source>
        <dbReference type="Proteomes" id="UP001152519"/>
    </source>
</evidence>
<dbReference type="EMBL" id="CAJSLV010000048">
    <property type="protein sequence ID" value="CAG6393006.1"/>
    <property type="molecule type" value="Genomic_DNA"/>
</dbReference>
<evidence type="ECO:0000313" key="3">
    <source>
        <dbReference type="EMBL" id="CAG6393006.1"/>
    </source>
</evidence>
<reference evidence="3" key="1">
    <citation type="submission" date="2021-05" db="EMBL/GenBank/DDBJ databases">
        <authorList>
            <person name="Arsene-Ploetze F."/>
        </authorList>
    </citation>
    <scope>NUCLEOTIDE SEQUENCE</scope>
    <source>
        <strain evidence="3">DSM 42138</strain>
    </source>
</reference>
<dbReference type="Pfam" id="PF04149">
    <property type="entry name" value="DUF397"/>
    <property type="match status" value="1"/>
</dbReference>
<accession>A0A9W4DT23</accession>
<keyword evidence="4" id="KW-1185">Reference proteome</keyword>
<dbReference type="AlphaFoldDB" id="A0A9W4DT23"/>
<evidence type="ECO:0000259" key="2">
    <source>
        <dbReference type="Pfam" id="PF04149"/>
    </source>
</evidence>
<organism evidence="3 4">
    <name type="scientific">Actinacidiphila cocklensis</name>
    <dbReference type="NCBI Taxonomy" id="887465"/>
    <lineage>
        <taxon>Bacteria</taxon>
        <taxon>Bacillati</taxon>
        <taxon>Actinomycetota</taxon>
        <taxon>Actinomycetes</taxon>
        <taxon>Kitasatosporales</taxon>
        <taxon>Streptomycetaceae</taxon>
        <taxon>Actinacidiphila</taxon>
    </lineage>
</organism>
<sequence length="72" mass="7592">MTHRSIPAGHWLKSSYSQGNGGDCVEWAPSHIPATGEVPVRDSKDPHGPSLSFSPTAWTSFLTAVKSGSLTA</sequence>
<feature type="region of interest" description="Disordered" evidence="1">
    <location>
        <begin position="1"/>
        <end position="51"/>
    </location>
</feature>
<name>A0A9W4DT23_9ACTN</name>
<comment type="caution">
    <text evidence="3">The sequence shown here is derived from an EMBL/GenBank/DDBJ whole genome shotgun (WGS) entry which is preliminary data.</text>
</comment>
<gene>
    <name evidence="3" type="ORF">SCOCK_20037</name>
</gene>
<protein>
    <recommendedName>
        <fullName evidence="2">DUF397 domain-containing protein</fullName>
    </recommendedName>
</protein>
<dbReference type="Proteomes" id="UP001152519">
    <property type="component" value="Unassembled WGS sequence"/>
</dbReference>